<keyword evidence="3" id="KW-1185">Reference proteome</keyword>
<reference evidence="2" key="2">
    <citation type="submission" date="2023-06" db="EMBL/GenBank/DDBJ databases">
        <authorList>
            <person name="Ma L."/>
            <person name="Liu K.-W."/>
            <person name="Li Z."/>
            <person name="Hsiao Y.-Y."/>
            <person name="Qi Y."/>
            <person name="Fu T."/>
            <person name="Tang G."/>
            <person name="Zhang D."/>
            <person name="Sun W.-H."/>
            <person name="Liu D.-K."/>
            <person name="Li Y."/>
            <person name="Chen G.-Z."/>
            <person name="Liu X.-D."/>
            <person name="Liao X.-Y."/>
            <person name="Jiang Y.-T."/>
            <person name="Yu X."/>
            <person name="Hao Y."/>
            <person name="Huang J."/>
            <person name="Zhao X.-W."/>
            <person name="Ke S."/>
            <person name="Chen Y.-Y."/>
            <person name="Wu W.-L."/>
            <person name="Hsu J.-L."/>
            <person name="Lin Y.-F."/>
            <person name="Huang M.-D."/>
            <person name="Li C.-Y."/>
            <person name="Huang L."/>
            <person name="Wang Z.-W."/>
            <person name="Zhao X."/>
            <person name="Zhong W.-Y."/>
            <person name="Peng D.-H."/>
            <person name="Ahmad S."/>
            <person name="Lan S."/>
            <person name="Zhang J.-S."/>
            <person name="Tsai W.-C."/>
            <person name="Van De Peer Y."/>
            <person name="Liu Z.-J."/>
        </authorList>
    </citation>
    <scope>NUCLEOTIDE SEQUENCE</scope>
    <source>
        <strain evidence="2">CP</strain>
        <tissue evidence="2">Leaves</tissue>
    </source>
</reference>
<name>A0AAV9ELQ6_ACOCL</name>
<dbReference type="AlphaFoldDB" id="A0AAV9ELQ6"/>
<sequence length="86" mass="9263">MTIQNPWSSGDLDKRAVQESVSGGFFKKKPTVDAHGQETATEHGRRSFAPGEVADPDEWDSRGLAVVGRLDPWKSCNCGVFGGDGK</sequence>
<feature type="region of interest" description="Disordered" evidence="1">
    <location>
        <begin position="26"/>
        <end position="56"/>
    </location>
</feature>
<organism evidence="2 3">
    <name type="scientific">Acorus calamus</name>
    <name type="common">Sweet flag</name>
    <dbReference type="NCBI Taxonomy" id="4465"/>
    <lineage>
        <taxon>Eukaryota</taxon>
        <taxon>Viridiplantae</taxon>
        <taxon>Streptophyta</taxon>
        <taxon>Embryophyta</taxon>
        <taxon>Tracheophyta</taxon>
        <taxon>Spermatophyta</taxon>
        <taxon>Magnoliopsida</taxon>
        <taxon>Liliopsida</taxon>
        <taxon>Acoraceae</taxon>
        <taxon>Acorus</taxon>
    </lineage>
</organism>
<accession>A0AAV9ELQ6</accession>
<protein>
    <submittedName>
        <fullName evidence="2">Uncharacterized protein</fullName>
    </submittedName>
</protein>
<comment type="caution">
    <text evidence="2">The sequence shown here is derived from an EMBL/GenBank/DDBJ whole genome shotgun (WGS) entry which is preliminary data.</text>
</comment>
<dbReference type="EMBL" id="JAUJYO010000006">
    <property type="protein sequence ID" value="KAK1314518.1"/>
    <property type="molecule type" value="Genomic_DNA"/>
</dbReference>
<evidence type="ECO:0000313" key="3">
    <source>
        <dbReference type="Proteomes" id="UP001180020"/>
    </source>
</evidence>
<proteinExistence type="predicted"/>
<evidence type="ECO:0000313" key="2">
    <source>
        <dbReference type="EMBL" id="KAK1314518.1"/>
    </source>
</evidence>
<reference evidence="2" key="1">
    <citation type="journal article" date="2023" name="Nat. Commun.">
        <title>Diploid and tetraploid genomes of Acorus and the evolution of monocots.</title>
        <authorList>
            <person name="Ma L."/>
            <person name="Liu K.W."/>
            <person name="Li Z."/>
            <person name="Hsiao Y.Y."/>
            <person name="Qi Y."/>
            <person name="Fu T."/>
            <person name="Tang G.D."/>
            <person name="Zhang D."/>
            <person name="Sun W.H."/>
            <person name="Liu D.K."/>
            <person name="Li Y."/>
            <person name="Chen G.Z."/>
            <person name="Liu X.D."/>
            <person name="Liao X.Y."/>
            <person name="Jiang Y.T."/>
            <person name="Yu X."/>
            <person name="Hao Y."/>
            <person name="Huang J."/>
            <person name="Zhao X.W."/>
            <person name="Ke S."/>
            <person name="Chen Y.Y."/>
            <person name="Wu W.L."/>
            <person name="Hsu J.L."/>
            <person name="Lin Y.F."/>
            <person name="Huang M.D."/>
            <person name="Li C.Y."/>
            <person name="Huang L."/>
            <person name="Wang Z.W."/>
            <person name="Zhao X."/>
            <person name="Zhong W.Y."/>
            <person name="Peng D.H."/>
            <person name="Ahmad S."/>
            <person name="Lan S."/>
            <person name="Zhang J.S."/>
            <person name="Tsai W.C."/>
            <person name="Van de Peer Y."/>
            <person name="Liu Z.J."/>
        </authorList>
    </citation>
    <scope>NUCLEOTIDE SEQUENCE</scope>
    <source>
        <strain evidence="2">CP</strain>
    </source>
</reference>
<feature type="compositionally biased region" description="Basic and acidic residues" evidence="1">
    <location>
        <begin position="30"/>
        <end position="45"/>
    </location>
</feature>
<evidence type="ECO:0000256" key="1">
    <source>
        <dbReference type="SAM" id="MobiDB-lite"/>
    </source>
</evidence>
<dbReference type="Proteomes" id="UP001180020">
    <property type="component" value="Unassembled WGS sequence"/>
</dbReference>
<gene>
    <name evidence="2" type="ORF">QJS10_CPA06g00298</name>
</gene>